<comment type="caution">
    <text evidence="2">The sequence shown here is derived from an EMBL/GenBank/DDBJ whole genome shotgun (WGS) entry which is preliminary data.</text>
</comment>
<sequence>MVGDFQVACLSLFCSNAAVHTLQALLLIVGSTSALISCSKKRPELEKRAPLPPPPRPDRKGRALEALPVEKSVSGATGGTKSTNTKSPSDPKNARAKFHATPGKSKIEEARPTVRVIVVEEDVIEAGAEKELKQPGKPKMPAKKKTQDPVARKKTQRIDTRNSEARLKDGLKFVAPEPSDLILPELSDRNLISAEEQPAYSKNSDSEKQTITFSKSEDSVVEGCGPKRHQGEGDHFKEAYNALRQLEIEKSLQRRLEEEKAQGGVKKEKNGQKAPGKKRSKSKRSSDSALGFGTQFPLNAESEKKAKSMNEKPV</sequence>
<feature type="region of interest" description="Disordered" evidence="1">
    <location>
        <begin position="41"/>
        <end position="107"/>
    </location>
</feature>
<organism evidence="2 3">
    <name type="scientific">Steinernema carpocapsae</name>
    <name type="common">Entomopathogenic nematode</name>
    <dbReference type="NCBI Taxonomy" id="34508"/>
    <lineage>
        <taxon>Eukaryota</taxon>
        <taxon>Metazoa</taxon>
        <taxon>Ecdysozoa</taxon>
        <taxon>Nematoda</taxon>
        <taxon>Chromadorea</taxon>
        <taxon>Rhabditida</taxon>
        <taxon>Tylenchina</taxon>
        <taxon>Panagrolaimomorpha</taxon>
        <taxon>Strongyloidoidea</taxon>
        <taxon>Steinernematidae</taxon>
        <taxon>Steinernema</taxon>
    </lineage>
</organism>
<reference evidence="2 3" key="2">
    <citation type="journal article" date="2019" name="G3 (Bethesda)">
        <title>Hybrid Assembly of the Genome of the Entomopathogenic Nematode Steinernema carpocapsae Identifies the X-Chromosome.</title>
        <authorList>
            <person name="Serra L."/>
            <person name="Macchietto M."/>
            <person name="Macias-Munoz A."/>
            <person name="McGill C.J."/>
            <person name="Rodriguez I.M."/>
            <person name="Rodriguez B."/>
            <person name="Murad R."/>
            <person name="Mortazavi A."/>
        </authorList>
    </citation>
    <scope>NUCLEOTIDE SEQUENCE [LARGE SCALE GENOMIC DNA]</scope>
    <source>
        <strain evidence="2 3">ALL</strain>
    </source>
</reference>
<dbReference type="AlphaFoldDB" id="A0A4U5MEG2"/>
<reference evidence="2 3" key="1">
    <citation type="journal article" date="2015" name="Genome Biol.">
        <title>Comparative genomics of Steinernema reveals deeply conserved gene regulatory networks.</title>
        <authorList>
            <person name="Dillman A.R."/>
            <person name="Macchietto M."/>
            <person name="Porter C.F."/>
            <person name="Rogers A."/>
            <person name="Williams B."/>
            <person name="Antoshechkin I."/>
            <person name="Lee M.M."/>
            <person name="Goodwin Z."/>
            <person name="Lu X."/>
            <person name="Lewis E.E."/>
            <person name="Goodrich-Blair H."/>
            <person name="Stock S.P."/>
            <person name="Adams B.J."/>
            <person name="Sternberg P.W."/>
            <person name="Mortazavi A."/>
        </authorList>
    </citation>
    <scope>NUCLEOTIDE SEQUENCE [LARGE SCALE GENOMIC DNA]</scope>
    <source>
        <strain evidence="2 3">ALL</strain>
    </source>
</reference>
<evidence type="ECO:0000313" key="2">
    <source>
        <dbReference type="EMBL" id="TKR67273.1"/>
    </source>
</evidence>
<keyword evidence="3" id="KW-1185">Reference proteome</keyword>
<feature type="region of interest" description="Disordered" evidence="1">
    <location>
        <begin position="128"/>
        <end position="158"/>
    </location>
</feature>
<feature type="compositionally biased region" description="Basic and acidic residues" evidence="1">
    <location>
        <begin position="145"/>
        <end position="158"/>
    </location>
</feature>
<feature type="region of interest" description="Disordered" evidence="1">
    <location>
        <begin position="194"/>
        <end position="238"/>
    </location>
</feature>
<feature type="compositionally biased region" description="Basic and acidic residues" evidence="1">
    <location>
        <begin position="254"/>
        <end position="271"/>
    </location>
</feature>
<evidence type="ECO:0000256" key="1">
    <source>
        <dbReference type="SAM" id="MobiDB-lite"/>
    </source>
</evidence>
<dbReference type="Proteomes" id="UP000298663">
    <property type="component" value="Unassembled WGS sequence"/>
</dbReference>
<feature type="compositionally biased region" description="Basic and acidic residues" evidence="1">
    <location>
        <begin position="229"/>
        <end position="238"/>
    </location>
</feature>
<feature type="compositionally biased region" description="Polar residues" evidence="1">
    <location>
        <begin position="79"/>
        <end position="90"/>
    </location>
</feature>
<dbReference type="EMBL" id="AZBU02000008">
    <property type="protein sequence ID" value="TKR67273.1"/>
    <property type="molecule type" value="Genomic_DNA"/>
</dbReference>
<name>A0A4U5MEG2_STECR</name>
<feature type="compositionally biased region" description="Basic and acidic residues" evidence="1">
    <location>
        <begin position="301"/>
        <end position="314"/>
    </location>
</feature>
<accession>A0A4U5MEG2</accession>
<protein>
    <submittedName>
        <fullName evidence="2">Uncharacterized protein</fullName>
    </submittedName>
</protein>
<proteinExistence type="predicted"/>
<evidence type="ECO:0000313" key="3">
    <source>
        <dbReference type="Proteomes" id="UP000298663"/>
    </source>
</evidence>
<feature type="region of interest" description="Disordered" evidence="1">
    <location>
        <begin position="254"/>
        <end position="314"/>
    </location>
</feature>
<gene>
    <name evidence="2" type="ORF">L596_023450</name>
</gene>